<dbReference type="EMBL" id="CAJZBQ010000017">
    <property type="protein sequence ID" value="CAG9316975.1"/>
    <property type="molecule type" value="Genomic_DNA"/>
</dbReference>
<evidence type="ECO:0008006" key="3">
    <source>
        <dbReference type="Google" id="ProtNLM"/>
    </source>
</evidence>
<sequence length="227" mass="26634">MSLNLIKTNIDAALKAAADPRLAKPMASYMKNHFSFLGIKTPQRRQATKDLVTETKKLSVKDLLDLVNWLWEVDQREYQYIAVDILAKNYLKFSLANIKQLIRLAQEKSWWDSVDGLSSVINKILRKSLASDKNAQNIMDESILHENMWVRRIALLHQLGWKDDTDEQRLFDYAKSQASDENFFIRKAIGWALRDYARHNPERVYSFLDENESIWSNLTYREATKHR</sequence>
<dbReference type="Gene3D" id="1.25.40.290">
    <property type="entry name" value="ARM repeat domains"/>
    <property type="match status" value="1"/>
</dbReference>
<proteinExistence type="predicted"/>
<dbReference type="PANTHER" id="PTHR34070">
    <property type="entry name" value="ARMADILLO-TYPE FOLD"/>
    <property type="match status" value="1"/>
</dbReference>
<comment type="caution">
    <text evidence="1">The sequence shown here is derived from an EMBL/GenBank/DDBJ whole genome shotgun (WGS) entry which is preliminary data.</text>
</comment>
<reference evidence="1" key="1">
    <citation type="submission" date="2021-09" db="EMBL/GenBank/DDBJ databases">
        <authorList>
            <consortium name="AG Swart"/>
            <person name="Singh M."/>
            <person name="Singh A."/>
            <person name="Seah K."/>
            <person name="Emmerich C."/>
        </authorList>
    </citation>
    <scope>NUCLEOTIDE SEQUENCE</scope>
    <source>
        <strain evidence="1">ATCC30299</strain>
    </source>
</reference>
<dbReference type="PANTHER" id="PTHR34070:SF1">
    <property type="entry name" value="DNA ALKYLATION REPAIR PROTEIN"/>
    <property type="match status" value="1"/>
</dbReference>
<dbReference type="AlphaFoldDB" id="A0AAU9J8D1"/>
<organism evidence="1 2">
    <name type="scientific">Blepharisma stoltei</name>
    <dbReference type="NCBI Taxonomy" id="1481888"/>
    <lineage>
        <taxon>Eukaryota</taxon>
        <taxon>Sar</taxon>
        <taxon>Alveolata</taxon>
        <taxon>Ciliophora</taxon>
        <taxon>Postciliodesmatophora</taxon>
        <taxon>Heterotrichea</taxon>
        <taxon>Heterotrichida</taxon>
        <taxon>Blepharismidae</taxon>
        <taxon>Blepharisma</taxon>
    </lineage>
</organism>
<protein>
    <recommendedName>
        <fullName evidence="3">DNA alkylation repair protein</fullName>
    </recommendedName>
</protein>
<dbReference type="Pfam" id="PF08713">
    <property type="entry name" value="DNA_alkylation"/>
    <property type="match status" value="1"/>
</dbReference>
<dbReference type="Proteomes" id="UP001162131">
    <property type="component" value="Unassembled WGS sequence"/>
</dbReference>
<keyword evidence="2" id="KW-1185">Reference proteome</keyword>
<accession>A0AAU9J8D1</accession>
<dbReference type="CDD" id="cd07064">
    <property type="entry name" value="AlkD_like_1"/>
    <property type="match status" value="1"/>
</dbReference>
<gene>
    <name evidence="1" type="ORF">BSTOLATCC_MIC17602</name>
</gene>
<dbReference type="InterPro" id="IPR014825">
    <property type="entry name" value="DNA_alkylation"/>
</dbReference>
<name>A0AAU9J8D1_9CILI</name>
<evidence type="ECO:0000313" key="2">
    <source>
        <dbReference type="Proteomes" id="UP001162131"/>
    </source>
</evidence>
<dbReference type="InterPro" id="IPR016024">
    <property type="entry name" value="ARM-type_fold"/>
</dbReference>
<dbReference type="SUPFAM" id="SSF48371">
    <property type="entry name" value="ARM repeat"/>
    <property type="match status" value="1"/>
</dbReference>
<evidence type="ECO:0000313" key="1">
    <source>
        <dbReference type="EMBL" id="CAG9316975.1"/>
    </source>
</evidence>
<dbReference type="Gene3D" id="1.20.1660.10">
    <property type="entry name" value="Hypothetical protein (EF3068)"/>
    <property type="match status" value="1"/>
</dbReference>